<evidence type="ECO:0000313" key="4">
    <source>
        <dbReference type="Proteomes" id="UP000245802"/>
    </source>
</evidence>
<dbReference type="KEGG" id="gog:C1280_01635"/>
<organism evidence="3 4">
    <name type="scientific">Gemmata obscuriglobus</name>
    <dbReference type="NCBI Taxonomy" id="114"/>
    <lineage>
        <taxon>Bacteria</taxon>
        <taxon>Pseudomonadati</taxon>
        <taxon>Planctomycetota</taxon>
        <taxon>Planctomycetia</taxon>
        <taxon>Gemmatales</taxon>
        <taxon>Gemmataceae</taxon>
        <taxon>Gemmata</taxon>
    </lineage>
</organism>
<sequence length="746" mass="81539">MVAGLLIGAVLCPSADPAPGAMAEGRRDALARYGAAVWNLRRERLLTAARQLESAAKQDPGATAPLRELARLYAQLGRDPDAIRAARTVVASDPADADTAALLARLLFDAGEPADALAAAKLALASSALPERPDRAVRVYKEMAALGERAKQFDLAERALRAALALVADGRAEVVRGGAFTPRDADTEAAECFERLGHLCVKAGKFDPAARAFESAAALYADPRRAGDAFGAARLGWNLSGALQKAGRPEPALKHLEEFLKLKPQVPGPYQRAAELFRAANRPDDIIPALRQHLARDKENRALAAVLAAELAADFPTRREGDELFQSLTTYSARLNPEVDPKVVAVQVKSHLDTGRARDIIADLDRTFVLLEDKDRKKEKGPAPTDAEKRFAADKARAVADALKEQPEGVKALVTAAADDFKAGTKRAYGTHHFIGTLAARHNHLDLAELQFGQAAREAPKEAQLDALSGLIDVLWRRRRPDKVERVCRGAMDAQVLEVFFNFHLALALAEQGKEEEAVKVADRCILQAGDTDRLTVRLRKHRVLGALGRWDEAIKYGAALLDEFDAPADRQRIRYAQSGAYWAAKKPREAEAVLRALLDDDADDASACNDLGYHLADQGRNLDEAERLVRRALMLDRIERRRAGSAEPESAAYRDSLGWVLFRRGKLAEARAELEGALALSEGATDPVAWDHLGDVLFRSGDKAGAREKWTRARELYEADLRLSSRGRRDGRLDEVKRKLARVPE</sequence>
<dbReference type="PANTHER" id="PTHR45586">
    <property type="entry name" value="TPR REPEAT-CONTAINING PROTEIN PA4667"/>
    <property type="match status" value="1"/>
</dbReference>
<dbReference type="Gene3D" id="1.25.40.10">
    <property type="entry name" value="Tetratricopeptide repeat domain"/>
    <property type="match status" value="5"/>
</dbReference>
<evidence type="ECO:0000313" key="3">
    <source>
        <dbReference type="EMBL" id="AWM35847.1"/>
    </source>
</evidence>
<accession>A0A2Z3GWA1</accession>
<keyword evidence="1" id="KW-0677">Repeat</keyword>
<dbReference type="InterPro" id="IPR051012">
    <property type="entry name" value="CellSynth/LPSAsmb/PSIAsmb"/>
</dbReference>
<dbReference type="InterPro" id="IPR019734">
    <property type="entry name" value="TPR_rpt"/>
</dbReference>
<reference evidence="3 4" key="1">
    <citation type="submission" date="2018-01" db="EMBL/GenBank/DDBJ databases">
        <title>G. obscuriglobus.</title>
        <authorList>
            <person name="Franke J."/>
            <person name="Blomberg W."/>
            <person name="Selmecki A."/>
        </authorList>
    </citation>
    <scope>NUCLEOTIDE SEQUENCE [LARGE SCALE GENOMIC DNA]</scope>
    <source>
        <strain evidence="3 4">DSM 5831</strain>
    </source>
</reference>
<dbReference type="Proteomes" id="UP000245802">
    <property type="component" value="Chromosome"/>
</dbReference>
<dbReference type="SUPFAM" id="SSF48452">
    <property type="entry name" value="TPR-like"/>
    <property type="match status" value="3"/>
</dbReference>
<proteinExistence type="predicted"/>
<evidence type="ECO:0000256" key="1">
    <source>
        <dbReference type="ARBA" id="ARBA00022737"/>
    </source>
</evidence>
<name>A0A2Z3GWA1_9BACT</name>
<dbReference type="EMBL" id="CP025958">
    <property type="protein sequence ID" value="AWM35847.1"/>
    <property type="molecule type" value="Genomic_DNA"/>
</dbReference>
<dbReference type="AlphaFoldDB" id="A0A2Z3GWA1"/>
<dbReference type="SMART" id="SM00028">
    <property type="entry name" value="TPR"/>
    <property type="match status" value="8"/>
</dbReference>
<dbReference type="InterPro" id="IPR011990">
    <property type="entry name" value="TPR-like_helical_dom_sf"/>
</dbReference>
<gene>
    <name evidence="3" type="ORF">C1280_01635</name>
</gene>
<dbReference type="RefSeq" id="WP_010045341.1">
    <property type="nucleotide sequence ID" value="NZ_CP025958.1"/>
</dbReference>
<dbReference type="Pfam" id="PF14559">
    <property type="entry name" value="TPR_19"/>
    <property type="match status" value="1"/>
</dbReference>
<evidence type="ECO:0000256" key="2">
    <source>
        <dbReference type="ARBA" id="ARBA00022803"/>
    </source>
</evidence>
<dbReference type="PANTHER" id="PTHR45586:SF1">
    <property type="entry name" value="LIPOPOLYSACCHARIDE ASSEMBLY PROTEIN B"/>
    <property type="match status" value="1"/>
</dbReference>
<keyword evidence="2" id="KW-0802">TPR repeat</keyword>
<evidence type="ECO:0008006" key="5">
    <source>
        <dbReference type="Google" id="ProtNLM"/>
    </source>
</evidence>
<keyword evidence="4" id="KW-1185">Reference proteome</keyword>
<protein>
    <recommendedName>
        <fullName evidence="5">Tetratricopeptide repeat protein</fullName>
    </recommendedName>
</protein>